<comment type="caution">
    <text evidence="3">The sequence shown here is derived from an EMBL/GenBank/DDBJ whole genome shotgun (WGS) entry which is preliminary data.</text>
</comment>
<dbReference type="GO" id="GO:0008240">
    <property type="term" value="F:tripeptidyl-peptidase activity"/>
    <property type="evidence" value="ECO:0007669"/>
    <property type="project" value="TreeGrafter"/>
</dbReference>
<feature type="domain" description="Peptidase S53 activation" evidence="2">
    <location>
        <begin position="37"/>
        <end position="180"/>
    </location>
</feature>
<accession>A0A2T6ZPV5</accession>
<dbReference type="AlphaFoldDB" id="A0A2T6ZPV5"/>
<feature type="chain" id="PRO_5015401110" evidence="1">
    <location>
        <begin position="17"/>
        <end position="186"/>
    </location>
</feature>
<dbReference type="PANTHER" id="PTHR14218:SF15">
    <property type="entry name" value="TRIPEPTIDYL-PEPTIDASE 1"/>
    <property type="match status" value="1"/>
</dbReference>
<keyword evidence="4" id="KW-1185">Reference proteome</keyword>
<dbReference type="Pfam" id="PF09286">
    <property type="entry name" value="Pro-kuma_activ"/>
    <property type="match status" value="1"/>
</dbReference>
<dbReference type="GO" id="GO:0006508">
    <property type="term" value="P:proteolysis"/>
    <property type="evidence" value="ECO:0007669"/>
    <property type="project" value="TreeGrafter"/>
</dbReference>
<evidence type="ECO:0000256" key="1">
    <source>
        <dbReference type="SAM" id="SignalP"/>
    </source>
</evidence>
<dbReference type="GO" id="GO:0004175">
    <property type="term" value="F:endopeptidase activity"/>
    <property type="evidence" value="ECO:0007669"/>
    <property type="project" value="TreeGrafter"/>
</dbReference>
<dbReference type="Proteomes" id="UP000244722">
    <property type="component" value="Unassembled WGS sequence"/>
</dbReference>
<organism evidence="3 4">
    <name type="scientific">Tuber borchii</name>
    <name type="common">White truffle</name>
    <dbReference type="NCBI Taxonomy" id="42251"/>
    <lineage>
        <taxon>Eukaryota</taxon>
        <taxon>Fungi</taxon>
        <taxon>Dikarya</taxon>
        <taxon>Ascomycota</taxon>
        <taxon>Pezizomycotina</taxon>
        <taxon>Pezizomycetes</taxon>
        <taxon>Pezizales</taxon>
        <taxon>Tuberaceae</taxon>
        <taxon>Tuber</taxon>
    </lineage>
</organism>
<dbReference type="PANTHER" id="PTHR14218">
    <property type="entry name" value="PROTEASE S8 TRIPEPTIDYL PEPTIDASE I CLN2"/>
    <property type="match status" value="1"/>
</dbReference>
<sequence>MHPLKPLALLLPVVHALVQLGTLTYEPFDVVTSAPFPWEELSGLRVPAETKITLHMPLAYGNQEAYERRMLTSNDPNDPDYGKLIGPEELDQMLGPTHETYETVVAWLRLFGILEDQLKLKYDWLNFETTIGEAEMLLKAKYRWYVNRRNGNQITLRCLGYSLPREVSGMIRFVQPTTLFATRVGG</sequence>
<dbReference type="CDD" id="cd11377">
    <property type="entry name" value="Pro-peptidase_S53"/>
    <property type="match status" value="1"/>
</dbReference>
<dbReference type="EMBL" id="NESQ01000150">
    <property type="protein sequence ID" value="PUU77519.1"/>
    <property type="molecule type" value="Genomic_DNA"/>
</dbReference>
<proteinExistence type="predicted"/>
<dbReference type="SMART" id="SM00944">
    <property type="entry name" value="Pro-kuma_activ"/>
    <property type="match status" value="1"/>
</dbReference>
<dbReference type="SUPFAM" id="SSF54897">
    <property type="entry name" value="Protease propeptides/inhibitors"/>
    <property type="match status" value="1"/>
</dbReference>
<dbReference type="InterPro" id="IPR015366">
    <property type="entry name" value="S53_propep"/>
</dbReference>
<name>A0A2T6ZPV5_TUBBO</name>
<dbReference type="STRING" id="42251.A0A2T6ZPV5"/>
<gene>
    <name evidence="3" type="ORF">B9Z19DRAFT_1145704</name>
</gene>
<keyword evidence="1" id="KW-0732">Signal</keyword>
<dbReference type="OrthoDB" id="409122at2759"/>
<reference evidence="3 4" key="1">
    <citation type="submission" date="2017-04" db="EMBL/GenBank/DDBJ databases">
        <title>Draft genome sequence of Tuber borchii Vittad., a whitish edible truffle.</title>
        <authorList>
            <consortium name="DOE Joint Genome Institute"/>
            <person name="Murat C."/>
            <person name="Kuo A."/>
            <person name="Barry K.W."/>
            <person name="Clum A."/>
            <person name="Dockter R.B."/>
            <person name="Fauchery L."/>
            <person name="Iotti M."/>
            <person name="Kohler A."/>
            <person name="Labutti K."/>
            <person name="Lindquist E.A."/>
            <person name="Lipzen A."/>
            <person name="Ohm R.A."/>
            <person name="Wang M."/>
            <person name="Grigoriev I.V."/>
            <person name="Zambonelli A."/>
            <person name="Martin F.M."/>
        </authorList>
    </citation>
    <scope>NUCLEOTIDE SEQUENCE [LARGE SCALE GENOMIC DNA]</scope>
    <source>
        <strain evidence="3 4">Tbo3840</strain>
    </source>
</reference>
<feature type="signal peptide" evidence="1">
    <location>
        <begin position="1"/>
        <end position="16"/>
    </location>
</feature>
<evidence type="ECO:0000313" key="3">
    <source>
        <dbReference type="EMBL" id="PUU77519.1"/>
    </source>
</evidence>
<dbReference type="InterPro" id="IPR050819">
    <property type="entry name" value="Tripeptidyl-peptidase_I"/>
</dbReference>
<evidence type="ECO:0000259" key="2">
    <source>
        <dbReference type="SMART" id="SM00944"/>
    </source>
</evidence>
<protein>
    <submittedName>
        <fullName evidence="3">Pro-kumamolisin, activation domain-domain-containing protein</fullName>
    </submittedName>
</protein>
<evidence type="ECO:0000313" key="4">
    <source>
        <dbReference type="Proteomes" id="UP000244722"/>
    </source>
</evidence>